<evidence type="ECO:0000313" key="8">
    <source>
        <dbReference type="Proteomes" id="UP000051131"/>
    </source>
</evidence>
<dbReference type="EMBL" id="AYZE01000010">
    <property type="protein sequence ID" value="KRM91555.1"/>
    <property type="molecule type" value="Genomic_DNA"/>
</dbReference>
<sequence length="292" mass="33157">MHINDLKYFNQLCIKKSFSKVAKYYDISQPAVSNSLKRLERHFDTTLLIRGNSQKELLITSAGEQLNKHIESIINELQSAEREIVRMNRKSMMLGLSPIIGNIYFTKIAKQIKESSLTRDIITYEAGSNDLEKALITGKLDIALIGSIQKDQNDLLTFLNFAESKFCVFISKDNPLSSRTGIYFSELKDQAFVMFNSSFVHTQALKAFAKNAHFLPKVLFTSIDVNFLMNMVSENIGVTILADIVKPNRPDIVKIPILDDKQPHFYASIAYRSNHLLTESQSSLLEIIKTKL</sequence>
<dbReference type="PATRIC" id="fig|1423729.3.peg.527"/>
<dbReference type="SUPFAM" id="SSF53850">
    <property type="entry name" value="Periplasmic binding protein-like II"/>
    <property type="match status" value="1"/>
</dbReference>
<dbReference type="PANTHER" id="PTHR30419:SF28">
    <property type="entry name" value="HTH-TYPE TRANSCRIPTIONAL REGULATOR BSDA"/>
    <property type="match status" value="1"/>
</dbReference>
<comment type="similarity">
    <text evidence="1">Belongs to the LysR transcriptional regulatory family.</text>
</comment>
<gene>
    <name evidence="7" type="ORF">FC80_GL000524</name>
</gene>
<dbReference type="PRINTS" id="PR00039">
    <property type="entry name" value="HTHLYSR"/>
</dbReference>
<keyword evidence="4" id="KW-0804">Transcription</keyword>
<dbReference type="PROSITE" id="PS50931">
    <property type="entry name" value="HTH_LYSR"/>
    <property type="match status" value="1"/>
</dbReference>
<dbReference type="InterPro" id="IPR036388">
    <property type="entry name" value="WH-like_DNA-bd_sf"/>
</dbReference>
<dbReference type="OrthoDB" id="63123at2"/>
<evidence type="ECO:0000256" key="1">
    <source>
        <dbReference type="ARBA" id="ARBA00009437"/>
    </source>
</evidence>
<feature type="domain" description="HTH lysR-type" evidence="6">
    <location>
        <begin position="1"/>
        <end position="58"/>
    </location>
</feature>
<proteinExistence type="inferred from homology"/>
<keyword evidence="3" id="KW-0238">DNA-binding</keyword>
<evidence type="ECO:0000259" key="6">
    <source>
        <dbReference type="PROSITE" id="PS50931"/>
    </source>
</evidence>
<evidence type="ECO:0000256" key="4">
    <source>
        <dbReference type="ARBA" id="ARBA00023163"/>
    </source>
</evidence>
<accession>A0A0R2CVD6</accession>
<comment type="caution">
    <text evidence="7">The sequence shown here is derived from an EMBL/GenBank/DDBJ whole genome shotgun (WGS) entry which is preliminary data.</text>
</comment>
<dbReference type="STRING" id="1423729.FC80_GL000524"/>
<reference evidence="7 8" key="1">
    <citation type="journal article" date="2015" name="Genome Announc.">
        <title>Expanding the biotechnology potential of lactobacilli through comparative genomics of 213 strains and associated genera.</title>
        <authorList>
            <person name="Sun Z."/>
            <person name="Harris H.M."/>
            <person name="McCann A."/>
            <person name="Guo C."/>
            <person name="Argimon S."/>
            <person name="Zhang W."/>
            <person name="Yang X."/>
            <person name="Jeffery I.B."/>
            <person name="Cooney J.C."/>
            <person name="Kagawa T.F."/>
            <person name="Liu W."/>
            <person name="Song Y."/>
            <person name="Salvetti E."/>
            <person name="Wrobel A."/>
            <person name="Rasinkangas P."/>
            <person name="Parkhill J."/>
            <person name="Rea M.C."/>
            <person name="O'Sullivan O."/>
            <person name="Ritari J."/>
            <person name="Douillard F.P."/>
            <person name="Paul Ross R."/>
            <person name="Yang R."/>
            <person name="Briner A.E."/>
            <person name="Felis G.E."/>
            <person name="de Vos W.M."/>
            <person name="Barrangou R."/>
            <person name="Klaenhammer T.R."/>
            <person name="Caufield P.W."/>
            <person name="Cui Y."/>
            <person name="Zhang H."/>
            <person name="O'Toole P.W."/>
        </authorList>
    </citation>
    <scope>NUCLEOTIDE SEQUENCE [LARGE SCALE GENOMIC DNA]</scope>
    <source>
        <strain evidence="7 8">DSM 21116</strain>
    </source>
</reference>
<dbReference type="InterPro" id="IPR050950">
    <property type="entry name" value="HTH-type_LysR_regulators"/>
</dbReference>
<protein>
    <submittedName>
        <fullName evidence="7">Malolactic fermentation system transcriptional activator</fullName>
    </submittedName>
</protein>
<evidence type="ECO:0000313" key="7">
    <source>
        <dbReference type="EMBL" id="KRM91555.1"/>
    </source>
</evidence>
<keyword evidence="2" id="KW-0805">Transcription regulation</keyword>
<dbReference type="Gene3D" id="3.40.190.290">
    <property type="match status" value="1"/>
</dbReference>
<dbReference type="Proteomes" id="UP000051131">
    <property type="component" value="Unassembled WGS sequence"/>
</dbReference>
<dbReference type="InterPro" id="IPR000847">
    <property type="entry name" value="LysR_HTH_N"/>
</dbReference>
<dbReference type="GO" id="GO:0003700">
    <property type="term" value="F:DNA-binding transcription factor activity"/>
    <property type="evidence" value="ECO:0007669"/>
    <property type="project" value="InterPro"/>
</dbReference>
<feature type="coiled-coil region" evidence="5">
    <location>
        <begin position="63"/>
        <end position="90"/>
    </location>
</feature>
<dbReference type="RefSeq" id="WP_057828786.1">
    <property type="nucleotide sequence ID" value="NZ_AYZE01000010.1"/>
</dbReference>
<dbReference type="Pfam" id="PF00126">
    <property type="entry name" value="HTH_1"/>
    <property type="match status" value="1"/>
</dbReference>
<dbReference type="InterPro" id="IPR005119">
    <property type="entry name" value="LysR_subst-bd"/>
</dbReference>
<dbReference type="GO" id="GO:0005829">
    <property type="term" value="C:cytosol"/>
    <property type="evidence" value="ECO:0007669"/>
    <property type="project" value="TreeGrafter"/>
</dbReference>
<evidence type="ECO:0000256" key="5">
    <source>
        <dbReference type="SAM" id="Coils"/>
    </source>
</evidence>
<dbReference type="PANTHER" id="PTHR30419">
    <property type="entry name" value="HTH-TYPE TRANSCRIPTIONAL REGULATOR YBHD"/>
    <property type="match status" value="1"/>
</dbReference>
<organism evidence="7 8">
    <name type="scientific">Liquorilactobacillus cacaonum DSM 21116</name>
    <dbReference type="NCBI Taxonomy" id="1423729"/>
    <lineage>
        <taxon>Bacteria</taxon>
        <taxon>Bacillati</taxon>
        <taxon>Bacillota</taxon>
        <taxon>Bacilli</taxon>
        <taxon>Lactobacillales</taxon>
        <taxon>Lactobacillaceae</taxon>
        <taxon>Liquorilactobacillus</taxon>
    </lineage>
</organism>
<dbReference type="AlphaFoldDB" id="A0A0R2CVD6"/>
<dbReference type="Pfam" id="PF03466">
    <property type="entry name" value="LysR_substrate"/>
    <property type="match status" value="1"/>
</dbReference>
<dbReference type="InterPro" id="IPR036390">
    <property type="entry name" value="WH_DNA-bd_sf"/>
</dbReference>
<dbReference type="Gene3D" id="1.10.10.10">
    <property type="entry name" value="Winged helix-like DNA-binding domain superfamily/Winged helix DNA-binding domain"/>
    <property type="match status" value="1"/>
</dbReference>
<evidence type="ECO:0000256" key="3">
    <source>
        <dbReference type="ARBA" id="ARBA00023125"/>
    </source>
</evidence>
<keyword evidence="5" id="KW-0175">Coiled coil</keyword>
<keyword evidence="8" id="KW-1185">Reference proteome</keyword>
<name>A0A0R2CVD6_9LACO</name>
<dbReference type="GO" id="GO:0003677">
    <property type="term" value="F:DNA binding"/>
    <property type="evidence" value="ECO:0007669"/>
    <property type="project" value="UniProtKB-KW"/>
</dbReference>
<dbReference type="SUPFAM" id="SSF46785">
    <property type="entry name" value="Winged helix' DNA-binding domain"/>
    <property type="match status" value="1"/>
</dbReference>
<evidence type="ECO:0000256" key="2">
    <source>
        <dbReference type="ARBA" id="ARBA00023015"/>
    </source>
</evidence>